<organism evidence="15 16">
    <name type="scientific">Propioniciclava flava</name>
    <dbReference type="NCBI Taxonomy" id="2072026"/>
    <lineage>
        <taxon>Bacteria</taxon>
        <taxon>Bacillati</taxon>
        <taxon>Actinomycetota</taxon>
        <taxon>Actinomycetes</taxon>
        <taxon>Propionibacteriales</taxon>
        <taxon>Propionibacteriaceae</taxon>
        <taxon>Propioniciclava</taxon>
    </lineage>
</organism>
<reference evidence="15 16" key="1">
    <citation type="submission" date="2018-01" db="EMBL/GenBank/DDBJ databases">
        <title>Lactibacter flavus gen. nov., sp. nov., a novel bacterium of the family Propionibacteriaceae isolated from raw milk and dairy products.</title>
        <authorList>
            <person name="Wenning M."/>
            <person name="Breitenwieser F."/>
            <person name="Huptas C."/>
            <person name="von Neubeck M."/>
            <person name="Busse H.-J."/>
            <person name="Scherer S."/>
        </authorList>
    </citation>
    <scope>NUCLEOTIDE SEQUENCE [LARGE SCALE GENOMIC DNA]</scope>
    <source>
        <strain evidence="15 16">VG341</strain>
    </source>
</reference>
<dbReference type="InterPro" id="IPR001305">
    <property type="entry name" value="HSP_DnaJ_Cys-rich_dom"/>
</dbReference>
<feature type="zinc finger region" description="CR-type" evidence="12">
    <location>
        <begin position="159"/>
        <end position="238"/>
    </location>
</feature>
<evidence type="ECO:0000256" key="2">
    <source>
        <dbReference type="ARBA" id="ARBA00022705"/>
    </source>
</evidence>
<dbReference type="GO" id="GO:0042026">
    <property type="term" value="P:protein refolding"/>
    <property type="evidence" value="ECO:0007669"/>
    <property type="project" value="TreeGrafter"/>
</dbReference>
<dbReference type="EMBL" id="PPCV01000007">
    <property type="protein sequence ID" value="RXW31706.1"/>
    <property type="molecule type" value="Genomic_DNA"/>
</dbReference>
<feature type="binding site" evidence="11">
    <location>
        <position position="189"/>
    </location>
    <ligand>
        <name>Zn(2+)</name>
        <dbReference type="ChEBI" id="CHEBI:29105"/>
        <label>2</label>
    </ligand>
</feature>
<feature type="domain" description="J" evidence="13">
    <location>
        <begin position="8"/>
        <end position="73"/>
    </location>
</feature>
<dbReference type="AlphaFoldDB" id="A0A4Q2EGF7"/>
<evidence type="ECO:0000259" key="13">
    <source>
        <dbReference type="PROSITE" id="PS50076"/>
    </source>
</evidence>
<evidence type="ECO:0000256" key="5">
    <source>
        <dbReference type="ARBA" id="ARBA00022771"/>
    </source>
</evidence>
<dbReference type="HAMAP" id="MF_01152">
    <property type="entry name" value="DnaJ"/>
    <property type="match status" value="1"/>
</dbReference>
<feature type="binding site" evidence="11">
    <location>
        <position position="215"/>
    </location>
    <ligand>
        <name>Zn(2+)</name>
        <dbReference type="ChEBI" id="CHEBI:29105"/>
        <label>2</label>
    </ligand>
</feature>
<dbReference type="SUPFAM" id="SSF46565">
    <property type="entry name" value="Chaperone J-domain"/>
    <property type="match status" value="1"/>
</dbReference>
<dbReference type="RefSeq" id="WP_129459312.1">
    <property type="nucleotide sequence ID" value="NZ_PPCV01000007.1"/>
</dbReference>
<comment type="domain">
    <text evidence="11">The J domain is necessary and sufficient to stimulate DnaK ATPase activity. Zinc center 1 plays an important role in the autonomous, DnaK-independent chaperone activity of DnaJ. Zinc center 2 is essential for interaction with DnaK and for DnaJ activity.</text>
</comment>
<dbReference type="GO" id="GO:0008270">
    <property type="term" value="F:zinc ion binding"/>
    <property type="evidence" value="ECO:0007669"/>
    <property type="project" value="UniProtKB-UniRule"/>
</dbReference>
<dbReference type="CDD" id="cd06257">
    <property type="entry name" value="DnaJ"/>
    <property type="match status" value="1"/>
</dbReference>
<keyword evidence="4 11" id="KW-0677">Repeat</keyword>
<feature type="repeat" description="CXXCXGXG motif" evidence="11">
    <location>
        <begin position="189"/>
        <end position="196"/>
    </location>
</feature>
<keyword evidence="2 11" id="KW-0235">DNA replication</keyword>
<name>A0A4Q2EGF7_9ACTN</name>
<feature type="binding site" evidence="11">
    <location>
        <position position="192"/>
    </location>
    <ligand>
        <name>Zn(2+)</name>
        <dbReference type="ChEBI" id="CHEBI:29105"/>
        <label>2</label>
    </ligand>
</feature>
<dbReference type="PANTHER" id="PTHR43096:SF54">
    <property type="entry name" value="CHAPERONE PROTEIN DNAJ 1"/>
    <property type="match status" value="1"/>
</dbReference>
<evidence type="ECO:0000256" key="7">
    <source>
        <dbReference type="ARBA" id="ARBA00023016"/>
    </source>
</evidence>
<dbReference type="Gene3D" id="2.60.260.20">
    <property type="entry name" value="Urease metallochaperone UreE, N-terminal domain"/>
    <property type="match status" value="2"/>
</dbReference>
<dbReference type="FunFam" id="2.10.230.10:FF:000002">
    <property type="entry name" value="Molecular chaperone DnaJ"/>
    <property type="match status" value="1"/>
</dbReference>
<comment type="caution">
    <text evidence="15">The sequence shown here is derived from an EMBL/GenBank/DDBJ whole genome shotgun (WGS) entry which is preliminary data.</text>
</comment>
<dbReference type="InterPro" id="IPR018253">
    <property type="entry name" value="DnaJ_domain_CS"/>
</dbReference>
<keyword evidence="1 11" id="KW-0963">Cytoplasm</keyword>
<dbReference type="InterPro" id="IPR012724">
    <property type="entry name" value="DnaJ"/>
</dbReference>
<dbReference type="SUPFAM" id="SSF49493">
    <property type="entry name" value="HSP40/DnaJ peptide-binding domain"/>
    <property type="match status" value="2"/>
</dbReference>
<dbReference type="GO" id="GO:0031072">
    <property type="term" value="F:heat shock protein binding"/>
    <property type="evidence" value="ECO:0007669"/>
    <property type="project" value="InterPro"/>
</dbReference>
<keyword evidence="16" id="KW-1185">Reference proteome</keyword>
<dbReference type="NCBIfam" id="TIGR02349">
    <property type="entry name" value="DnaJ_bact"/>
    <property type="match status" value="1"/>
</dbReference>
<keyword evidence="6 11" id="KW-0862">Zinc</keyword>
<keyword evidence="8 11" id="KW-0143">Chaperone</keyword>
<gene>
    <name evidence="11 15" type="primary">dnaJ</name>
    <name evidence="15" type="ORF">C1706_11175</name>
</gene>
<comment type="similarity">
    <text evidence="9 11">Belongs to the DnaJ family.</text>
</comment>
<keyword evidence="7 11" id="KW-0346">Stress response</keyword>
<evidence type="ECO:0000256" key="6">
    <source>
        <dbReference type="ARBA" id="ARBA00022833"/>
    </source>
</evidence>
<dbReference type="Proteomes" id="UP000290624">
    <property type="component" value="Unassembled WGS sequence"/>
</dbReference>
<dbReference type="InterPro" id="IPR036410">
    <property type="entry name" value="HSP_DnaJ_Cys-rich_dom_sf"/>
</dbReference>
<evidence type="ECO:0000256" key="9">
    <source>
        <dbReference type="ARBA" id="ARBA00061004"/>
    </source>
</evidence>
<protein>
    <recommendedName>
        <fullName evidence="10 11">Chaperone protein DnaJ</fullName>
    </recommendedName>
</protein>
<feature type="binding site" evidence="11">
    <location>
        <position position="226"/>
    </location>
    <ligand>
        <name>Zn(2+)</name>
        <dbReference type="ChEBI" id="CHEBI:29105"/>
        <label>1</label>
    </ligand>
</feature>
<dbReference type="PROSITE" id="PS50076">
    <property type="entry name" value="DNAJ_2"/>
    <property type="match status" value="1"/>
</dbReference>
<evidence type="ECO:0000256" key="10">
    <source>
        <dbReference type="ARBA" id="ARBA00067609"/>
    </source>
</evidence>
<dbReference type="GO" id="GO:0009408">
    <property type="term" value="P:response to heat"/>
    <property type="evidence" value="ECO:0007669"/>
    <property type="project" value="InterPro"/>
</dbReference>
<dbReference type="InterPro" id="IPR036869">
    <property type="entry name" value="J_dom_sf"/>
</dbReference>
<dbReference type="Pfam" id="PF00226">
    <property type="entry name" value="DnaJ"/>
    <property type="match status" value="1"/>
</dbReference>
<evidence type="ECO:0000259" key="14">
    <source>
        <dbReference type="PROSITE" id="PS51188"/>
    </source>
</evidence>
<evidence type="ECO:0000256" key="1">
    <source>
        <dbReference type="ARBA" id="ARBA00022490"/>
    </source>
</evidence>
<dbReference type="PROSITE" id="PS51188">
    <property type="entry name" value="ZF_CR"/>
    <property type="match status" value="1"/>
</dbReference>
<dbReference type="PANTHER" id="PTHR43096">
    <property type="entry name" value="DNAJ HOMOLOG 1, MITOCHONDRIAL-RELATED"/>
    <property type="match status" value="1"/>
</dbReference>
<comment type="subunit">
    <text evidence="11">Homodimer.</text>
</comment>
<feature type="binding site" evidence="11">
    <location>
        <position position="212"/>
    </location>
    <ligand>
        <name>Zn(2+)</name>
        <dbReference type="ChEBI" id="CHEBI:29105"/>
        <label>2</label>
    </ligand>
</feature>
<proteinExistence type="inferred from homology"/>
<evidence type="ECO:0000256" key="11">
    <source>
        <dbReference type="HAMAP-Rule" id="MF_01152"/>
    </source>
</evidence>
<feature type="repeat" description="CXXCXGXG motif" evidence="11">
    <location>
        <begin position="172"/>
        <end position="179"/>
    </location>
</feature>
<dbReference type="CDD" id="cd10719">
    <property type="entry name" value="DnaJ_zf"/>
    <property type="match status" value="1"/>
</dbReference>
<dbReference type="Gene3D" id="6.20.20.10">
    <property type="match status" value="2"/>
</dbReference>
<accession>A0A4Q2EGF7</accession>
<comment type="cofactor">
    <cofactor evidence="11">
        <name>Zn(2+)</name>
        <dbReference type="ChEBI" id="CHEBI:29105"/>
    </cofactor>
    <text evidence="11">Binds 2 Zn(2+) ions per monomer.</text>
</comment>
<dbReference type="GO" id="GO:0005524">
    <property type="term" value="F:ATP binding"/>
    <property type="evidence" value="ECO:0007669"/>
    <property type="project" value="InterPro"/>
</dbReference>
<feature type="domain" description="CR-type" evidence="14">
    <location>
        <begin position="159"/>
        <end position="238"/>
    </location>
</feature>
<dbReference type="Pfam" id="PF00684">
    <property type="entry name" value="DnaJ_CXXCXGXG"/>
    <property type="match status" value="1"/>
</dbReference>
<evidence type="ECO:0000256" key="8">
    <source>
        <dbReference type="ARBA" id="ARBA00023186"/>
    </source>
</evidence>
<dbReference type="PRINTS" id="PR00625">
    <property type="entry name" value="JDOMAIN"/>
</dbReference>
<dbReference type="GO" id="GO:0005737">
    <property type="term" value="C:cytoplasm"/>
    <property type="evidence" value="ECO:0007669"/>
    <property type="project" value="UniProtKB-SubCell"/>
</dbReference>
<feature type="binding site" evidence="11">
    <location>
        <position position="175"/>
    </location>
    <ligand>
        <name>Zn(2+)</name>
        <dbReference type="ChEBI" id="CHEBI:29105"/>
        <label>1</label>
    </ligand>
</feature>
<dbReference type="InterPro" id="IPR008971">
    <property type="entry name" value="HSP40/DnaJ_pept-bd"/>
</dbReference>
<dbReference type="NCBIfam" id="NF008035">
    <property type="entry name" value="PRK10767.1"/>
    <property type="match status" value="1"/>
</dbReference>
<evidence type="ECO:0000256" key="3">
    <source>
        <dbReference type="ARBA" id="ARBA00022723"/>
    </source>
</evidence>
<dbReference type="CDD" id="cd10747">
    <property type="entry name" value="DnaJ_C"/>
    <property type="match status" value="1"/>
</dbReference>
<feature type="binding site" evidence="11">
    <location>
        <position position="172"/>
    </location>
    <ligand>
        <name>Zn(2+)</name>
        <dbReference type="ChEBI" id="CHEBI:29105"/>
        <label>1</label>
    </ligand>
</feature>
<evidence type="ECO:0000313" key="16">
    <source>
        <dbReference type="Proteomes" id="UP000290624"/>
    </source>
</evidence>
<keyword evidence="5 11" id="KW-0863">Zinc-finger</keyword>
<dbReference type="PROSITE" id="PS00636">
    <property type="entry name" value="DNAJ_1"/>
    <property type="match status" value="1"/>
</dbReference>
<feature type="binding site" evidence="11">
    <location>
        <position position="229"/>
    </location>
    <ligand>
        <name>Zn(2+)</name>
        <dbReference type="ChEBI" id="CHEBI:29105"/>
        <label>1</label>
    </ligand>
</feature>
<dbReference type="Pfam" id="PF01556">
    <property type="entry name" value="DnaJ_C"/>
    <property type="match status" value="1"/>
</dbReference>
<comment type="subcellular location">
    <subcellularLocation>
        <location evidence="11">Cytoplasm</location>
    </subcellularLocation>
</comment>
<keyword evidence="3 11" id="KW-0479">Metal-binding</keyword>
<dbReference type="InterPro" id="IPR002939">
    <property type="entry name" value="DnaJ_C"/>
</dbReference>
<dbReference type="FunFam" id="2.60.260.20:FF:000013">
    <property type="entry name" value="DnaJ subfamily B member 11"/>
    <property type="match status" value="1"/>
</dbReference>
<evidence type="ECO:0000313" key="15">
    <source>
        <dbReference type="EMBL" id="RXW31706.1"/>
    </source>
</evidence>
<dbReference type="Gene3D" id="1.10.287.110">
    <property type="entry name" value="DnaJ domain"/>
    <property type="match status" value="1"/>
</dbReference>
<dbReference type="GO" id="GO:0051082">
    <property type="term" value="F:unfolded protein binding"/>
    <property type="evidence" value="ECO:0007669"/>
    <property type="project" value="UniProtKB-UniRule"/>
</dbReference>
<dbReference type="OrthoDB" id="9779889at2"/>
<dbReference type="SMART" id="SM00271">
    <property type="entry name" value="DnaJ"/>
    <property type="match status" value="1"/>
</dbReference>
<dbReference type="InterPro" id="IPR001623">
    <property type="entry name" value="DnaJ_domain"/>
</dbReference>
<evidence type="ECO:0000256" key="4">
    <source>
        <dbReference type="ARBA" id="ARBA00022737"/>
    </source>
</evidence>
<dbReference type="SUPFAM" id="SSF57938">
    <property type="entry name" value="DnaJ/Hsp40 cysteine-rich domain"/>
    <property type="match status" value="1"/>
</dbReference>
<evidence type="ECO:0000256" key="12">
    <source>
        <dbReference type="PROSITE-ProRule" id="PRU00546"/>
    </source>
</evidence>
<feature type="repeat" description="CXXCXGXG motif" evidence="11">
    <location>
        <begin position="226"/>
        <end position="233"/>
    </location>
</feature>
<dbReference type="GO" id="GO:0006260">
    <property type="term" value="P:DNA replication"/>
    <property type="evidence" value="ECO:0007669"/>
    <property type="project" value="UniProtKB-KW"/>
</dbReference>
<feature type="repeat" description="CXXCXGXG motif" evidence="11">
    <location>
        <begin position="212"/>
        <end position="219"/>
    </location>
</feature>
<comment type="function">
    <text evidence="11">Participates actively in the response to hyperosmotic and heat shock by preventing the aggregation of stress-denatured proteins and by disaggregating proteins, also in an autonomous, DnaK-independent fashion. Unfolded proteins bind initially to DnaJ; upon interaction with the DnaJ-bound protein, DnaK hydrolyzes its bound ATP, resulting in the formation of a stable complex. GrpE releases ADP from DnaK; ATP binding to DnaK triggers the release of the substrate protein, thus completing the reaction cycle. Several rounds of ATP-dependent interactions between DnaJ, DnaK and GrpE are required for fully efficient folding. Also involved, together with DnaK and GrpE, in the DNA replication of plasmids through activation of initiation proteins.</text>
</comment>
<sequence length="389" mass="40581">MSTNAEKDYYKALGVSKDAKADEIKKAFRKLARDNHPDQHPGDAAAEKRFKEVSEAYSILSDPKKRKEYDDQRSMLGGFRFPGGGSGGAPGGFSGFGSGAAGPSVEDLFRNAGDQNISDLFGGLFRNSGGSRRTTRSTARRGSDIEGEVTIDFDQAVNGTTVSMQTISDTPCTACRGTGAAPGTSPEICPTCEGSGSVMTQTSGGFTVSEPCPTCHGRGLYVEDPCPVCHGSGRGRSTKTMQVRIPAGVEDGQRLRLKGKGGAGENGGAAGDLFVLVNVTPHPLFGRKGDNLTVTVPVTYAEAALGADIEVPTLGGQRVKLRIPAGTPNGRTFRVRGRGVSRKNGEKGDLLVTVEVQVPASMNQAASDALKAHAEALGATDPRAGLFTK</sequence>